<dbReference type="Pfam" id="PF07732">
    <property type="entry name" value="Cu-oxidase_3"/>
    <property type="match status" value="1"/>
</dbReference>
<dbReference type="AlphaFoldDB" id="A0A7X3SPN8"/>
<feature type="domain" description="Plastocyanin-like" evidence="2">
    <location>
        <begin position="55"/>
        <end position="165"/>
    </location>
</feature>
<feature type="domain" description="Plastocyanin-like" evidence="1">
    <location>
        <begin position="322"/>
        <end position="452"/>
    </location>
</feature>
<dbReference type="OrthoDB" id="9757546at2"/>
<evidence type="ECO:0000259" key="2">
    <source>
        <dbReference type="Pfam" id="PF07732"/>
    </source>
</evidence>
<comment type="caution">
    <text evidence="3">The sequence shown here is derived from an EMBL/GenBank/DDBJ whole genome shotgun (WGS) entry which is preliminary data.</text>
</comment>
<dbReference type="InterPro" id="IPR011707">
    <property type="entry name" value="Cu-oxidase-like_N"/>
</dbReference>
<protein>
    <submittedName>
        <fullName evidence="3">Multicopper oxidase domain-containing protein</fullName>
    </submittedName>
</protein>
<dbReference type="InterPro" id="IPR008972">
    <property type="entry name" value="Cupredoxin"/>
</dbReference>
<accession>A0A7X3SPN8</accession>
<dbReference type="GO" id="GO:0030288">
    <property type="term" value="C:outer membrane-bounded periplasmic space"/>
    <property type="evidence" value="ECO:0007669"/>
    <property type="project" value="TreeGrafter"/>
</dbReference>
<organism evidence="3 4">
    <name type="scientific">Microvirga makkahensis</name>
    <dbReference type="NCBI Taxonomy" id="1128670"/>
    <lineage>
        <taxon>Bacteria</taxon>
        <taxon>Pseudomonadati</taxon>
        <taxon>Pseudomonadota</taxon>
        <taxon>Alphaproteobacteria</taxon>
        <taxon>Hyphomicrobiales</taxon>
        <taxon>Methylobacteriaceae</taxon>
        <taxon>Microvirga</taxon>
    </lineage>
</organism>
<dbReference type="Proteomes" id="UP000436483">
    <property type="component" value="Unassembled WGS sequence"/>
</dbReference>
<dbReference type="GO" id="GO:0016491">
    <property type="term" value="F:oxidoreductase activity"/>
    <property type="evidence" value="ECO:0007669"/>
    <property type="project" value="InterPro"/>
</dbReference>
<dbReference type="EMBL" id="WURB01000008">
    <property type="protein sequence ID" value="MXQ12455.1"/>
    <property type="molecule type" value="Genomic_DNA"/>
</dbReference>
<reference evidence="3 4" key="1">
    <citation type="submission" date="2019-12" db="EMBL/GenBank/DDBJ databases">
        <authorList>
            <person name="Yuan C.-G."/>
        </authorList>
    </citation>
    <scope>NUCLEOTIDE SEQUENCE [LARGE SCALE GENOMIC DNA]</scope>
    <source>
        <strain evidence="3 4">KCTC 23863</strain>
    </source>
</reference>
<evidence type="ECO:0000259" key="1">
    <source>
        <dbReference type="Pfam" id="PF07731"/>
    </source>
</evidence>
<dbReference type="SUPFAM" id="SSF49503">
    <property type="entry name" value="Cupredoxins"/>
    <property type="match status" value="3"/>
</dbReference>
<name>A0A7X3SPN8_9HYPH</name>
<gene>
    <name evidence="3" type="ORF">GR328_13475</name>
</gene>
<reference evidence="3 4" key="2">
    <citation type="submission" date="2020-01" db="EMBL/GenBank/DDBJ databases">
        <title>Microvirga sp. nov., an arsenate reduction bacterium isolated from Tibet hotspring sediments.</title>
        <authorList>
            <person name="Xian W.-D."/>
            <person name="Li W.-J."/>
        </authorList>
    </citation>
    <scope>NUCLEOTIDE SEQUENCE [LARGE SCALE GENOMIC DNA]</scope>
    <source>
        <strain evidence="3 4">KCTC 23863</strain>
    </source>
</reference>
<evidence type="ECO:0000313" key="3">
    <source>
        <dbReference type="EMBL" id="MXQ12455.1"/>
    </source>
</evidence>
<dbReference type="InterPro" id="IPR045087">
    <property type="entry name" value="Cu-oxidase_fam"/>
</dbReference>
<dbReference type="PANTHER" id="PTHR11709">
    <property type="entry name" value="MULTI-COPPER OXIDASE"/>
    <property type="match status" value="1"/>
</dbReference>
<sequence length="454" mass="48674">MITRRAAAAGLATSLIGLTGRTGAQGLSPTSSVSRVLQAGEARWSLAAKPRSMRLRPDAAREADVWTFNGELAPVFRLKHGAGMRLSLKNETALPLSLHFHGIRGPNEMAGVGGLTQPPIAPGESFDYAFTPPDPGTFLIRPCLLGGSAEPAERGLTSLLIVEEAQPPQVDRDIALIVDDWALAEDGSLALGDPAPAGRLGSFLTVNGKATPLRIEAPPRGRIRLRFANACNARGMRLRFDGLKAFVIAVDGQPSSTFEPLEASLPFAPGNRYDLLVDLPAEVGPAGSVIALIGSGFPLMEIVATGDRSGPLPPMAPLRPNPKLPAQIRLQDAMRKDVAIRGDPTRPDVPWAINGATGQPSNPPLVRIKRGTPVVLALRNETAFMQPMHLHGHSSRLLHGLDDGWEPYWLDTVQVPENKTVRIAFVADNPGKWLLASTVMERFDAGLWTWIEVT</sequence>
<dbReference type="GO" id="GO:0005507">
    <property type="term" value="F:copper ion binding"/>
    <property type="evidence" value="ECO:0007669"/>
    <property type="project" value="InterPro"/>
</dbReference>
<evidence type="ECO:0000313" key="4">
    <source>
        <dbReference type="Proteomes" id="UP000436483"/>
    </source>
</evidence>
<dbReference type="PANTHER" id="PTHR11709:SF2">
    <property type="entry name" value="MULTICOPPER OXIDASE LPR1"/>
    <property type="match status" value="1"/>
</dbReference>
<dbReference type="InterPro" id="IPR011706">
    <property type="entry name" value="Cu-oxidase_C"/>
</dbReference>
<dbReference type="Pfam" id="PF07731">
    <property type="entry name" value="Cu-oxidase_2"/>
    <property type="match status" value="1"/>
</dbReference>
<dbReference type="Gene3D" id="2.60.40.420">
    <property type="entry name" value="Cupredoxins - blue copper proteins"/>
    <property type="match status" value="3"/>
</dbReference>
<proteinExistence type="predicted"/>
<keyword evidence="4" id="KW-1185">Reference proteome</keyword>